<dbReference type="SMART" id="SM01190">
    <property type="entry name" value="EMP24_GP25L"/>
    <property type="match status" value="1"/>
</dbReference>
<keyword evidence="6 9" id="KW-1133">Transmembrane helix</keyword>
<evidence type="ECO:0000256" key="7">
    <source>
        <dbReference type="ARBA" id="ARBA00023136"/>
    </source>
</evidence>
<accession>A0A4X1VQE3</accession>
<feature type="transmembrane region" description="Helical" evidence="9">
    <location>
        <begin position="149"/>
        <end position="171"/>
    </location>
</feature>
<evidence type="ECO:0000256" key="4">
    <source>
        <dbReference type="ARBA" id="ARBA00022729"/>
    </source>
</evidence>
<comment type="subcellular location">
    <subcellularLocation>
        <location evidence="1">Endoplasmic reticulum membrane</location>
        <topology evidence="1">Single-pass type I membrane protein</topology>
    </subcellularLocation>
    <subcellularLocation>
        <location evidence="8">Membrane</location>
        <topology evidence="8">Single-pass type I membrane protein</topology>
    </subcellularLocation>
</comment>
<dbReference type="AlphaFoldDB" id="A0A4X1VQE3"/>
<keyword evidence="4" id="KW-0732">Signal</keyword>
<evidence type="ECO:0000313" key="12">
    <source>
        <dbReference type="Proteomes" id="UP000314985"/>
    </source>
</evidence>
<dbReference type="Pfam" id="PF01105">
    <property type="entry name" value="EMP24_GP25L"/>
    <property type="match status" value="1"/>
</dbReference>
<dbReference type="PROSITE" id="PS50866">
    <property type="entry name" value="GOLD"/>
    <property type="match status" value="1"/>
</dbReference>
<dbReference type="PANTHER" id="PTHR22811">
    <property type="entry name" value="TRANSMEMBRANE EMP24 DOMAIN-CONTAINING PROTEIN"/>
    <property type="match status" value="1"/>
</dbReference>
<evidence type="ECO:0000256" key="3">
    <source>
        <dbReference type="ARBA" id="ARBA00022692"/>
    </source>
</evidence>
<evidence type="ECO:0000256" key="5">
    <source>
        <dbReference type="ARBA" id="ARBA00022824"/>
    </source>
</evidence>
<keyword evidence="7 9" id="KW-0472">Membrane</keyword>
<evidence type="ECO:0000256" key="1">
    <source>
        <dbReference type="ARBA" id="ARBA00004115"/>
    </source>
</evidence>
<protein>
    <recommendedName>
        <fullName evidence="10">GOLD domain-containing protein</fullName>
    </recommendedName>
</protein>
<dbReference type="Proteomes" id="UP000314985">
    <property type="component" value="Chromosome 1"/>
</dbReference>
<keyword evidence="5" id="KW-0256">Endoplasmic reticulum</keyword>
<dbReference type="InterPro" id="IPR009038">
    <property type="entry name" value="GOLD_dom"/>
</dbReference>
<dbReference type="InterPro" id="IPR015720">
    <property type="entry name" value="Emp24-like"/>
</dbReference>
<keyword evidence="3 8" id="KW-0812">Transmembrane</keyword>
<reference evidence="11 12" key="1">
    <citation type="submission" date="2017-08" db="EMBL/GenBank/DDBJ databases">
        <title>USMARCv1.0.</title>
        <authorList>
            <person name="Hannum G.I."/>
            <person name="Koren S."/>
            <person name="Schroeder S.G."/>
            <person name="Chin S.C."/>
            <person name="Nonneman D.J."/>
            <person name="Becker S.A."/>
            <person name="Rosen B.D."/>
            <person name="Bickhart D.M."/>
            <person name="Putnam N.H."/>
            <person name="Green R.E."/>
            <person name="Tuggle C.K."/>
            <person name="Liu H."/>
            <person name="Rohrer G.A."/>
            <person name="Warr A."/>
            <person name="Hall R."/>
            <person name="Kim K."/>
            <person name="Hume D.A."/>
            <person name="Talbot R."/>
            <person name="Chow W."/>
            <person name="Howe K."/>
            <person name="Schwartz A.S."/>
            <person name="Watson M."/>
            <person name="Archibald A.L."/>
            <person name="Phillippy A.M."/>
            <person name="Smith T.P.L."/>
        </authorList>
    </citation>
    <scope>NUCLEOTIDE SEQUENCE [LARGE SCALE GENOMIC DNA]</scope>
</reference>
<sequence length="181" mass="20145">GHPTMVTLAELLVHLAALLATTSGYFGATSGTKMGLIFKVAEGGFLDINVEMAGPDNKGIYQGDQESSGKYTFAAHTDGTCEFCFMMFTIDIGEAPKGQDVETEADQNKLEEMINELAVAMTVVKHEQEYMEVQERIHRAINDNTNSRVVLWSFFEALVLVAMTLGQIYYLKRFFEVQRVV</sequence>
<evidence type="ECO:0000256" key="6">
    <source>
        <dbReference type="ARBA" id="ARBA00022989"/>
    </source>
</evidence>
<evidence type="ECO:0000256" key="8">
    <source>
        <dbReference type="RuleBase" id="RU003827"/>
    </source>
</evidence>
<organism evidence="11 12">
    <name type="scientific">Sus scrofa</name>
    <name type="common">Pig</name>
    <dbReference type="NCBI Taxonomy" id="9823"/>
    <lineage>
        <taxon>Eukaryota</taxon>
        <taxon>Metazoa</taxon>
        <taxon>Chordata</taxon>
        <taxon>Craniata</taxon>
        <taxon>Vertebrata</taxon>
        <taxon>Euteleostomi</taxon>
        <taxon>Mammalia</taxon>
        <taxon>Eutheria</taxon>
        <taxon>Laurasiatheria</taxon>
        <taxon>Artiodactyla</taxon>
        <taxon>Suina</taxon>
        <taxon>Suidae</taxon>
        <taxon>Sus</taxon>
    </lineage>
</organism>
<proteinExistence type="inferred from homology"/>
<name>A0A4X1VQE3_PIG</name>
<evidence type="ECO:0000259" key="10">
    <source>
        <dbReference type="PROSITE" id="PS50866"/>
    </source>
</evidence>
<evidence type="ECO:0000256" key="2">
    <source>
        <dbReference type="ARBA" id="ARBA00007104"/>
    </source>
</evidence>
<feature type="domain" description="GOLD" evidence="10">
    <location>
        <begin position="15"/>
        <end position="125"/>
    </location>
</feature>
<dbReference type="GO" id="GO:0005789">
    <property type="term" value="C:endoplasmic reticulum membrane"/>
    <property type="evidence" value="ECO:0007669"/>
    <property type="project" value="UniProtKB-SubCell"/>
</dbReference>
<reference evidence="11" key="2">
    <citation type="submission" date="2025-08" db="UniProtKB">
        <authorList>
            <consortium name="Ensembl"/>
        </authorList>
    </citation>
    <scope>IDENTIFICATION</scope>
</reference>
<dbReference type="Ensembl" id="ENSSSCT00070052329.1">
    <property type="protein sequence ID" value="ENSSSCP00070044291.1"/>
    <property type="gene ID" value="ENSSSCG00070026140.1"/>
</dbReference>
<evidence type="ECO:0000256" key="9">
    <source>
        <dbReference type="SAM" id="Phobius"/>
    </source>
</evidence>
<comment type="similarity">
    <text evidence="2 8">Belongs to the EMP24/GP25L family.</text>
</comment>
<evidence type="ECO:0000313" key="11">
    <source>
        <dbReference type="Ensembl" id="ENSSSCP00070044291.1"/>
    </source>
</evidence>